<evidence type="ECO:0000256" key="2">
    <source>
        <dbReference type="ARBA" id="ARBA00022679"/>
    </source>
</evidence>
<accession>A0A0N4TKZ7</accession>
<evidence type="ECO:0000256" key="1">
    <source>
        <dbReference type="ARBA" id="ARBA00022603"/>
    </source>
</evidence>
<dbReference type="SUPFAM" id="SSF53335">
    <property type="entry name" value="S-adenosyl-L-methionine-dependent methyltransferases"/>
    <property type="match status" value="2"/>
</dbReference>
<proteinExistence type="predicted"/>
<evidence type="ECO:0000313" key="4">
    <source>
        <dbReference type="EMBL" id="VDN90186.1"/>
    </source>
</evidence>
<dbReference type="Proteomes" id="UP000278627">
    <property type="component" value="Unassembled WGS sequence"/>
</dbReference>
<dbReference type="Pfam" id="PF08241">
    <property type="entry name" value="Methyltransf_11"/>
    <property type="match status" value="1"/>
</dbReference>
<dbReference type="GO" id="GO:0002098">
    <property type="term" value="P:tRNA wobble uridine modification"/>
    <property type="evidence" value="ECO:0007669"/>
    <property type="project" value="TreeGrafter"/>
</dbReference>
<dbReference type="GO" id="GO:0030488">
    <property type="term" value="P:tRNA methylation"/>
    <property type="evidence" value="ECO:0007669"/>
    <property type="project" value="TreeGrafter"/>
</dbReference>
<dbReference type="PANTHER" id="PTHR13069">
    <property type="entry name" value="ALKYLATED DNA REPAIR PROTEIN ALKB HOMOLOG 8"/>
    <property type="match status" value="1"/>
</dbReference>
<dbReference type="InterPro" id="IPR051422">
    <property type="entry name" value="AlkB_tRNA_MeTrf/Diox"/>
</dbReference>
<evidence type="ECO:0000313" key="6">
    <source>
        <dbReference type="WBParaSite" id="BPAG_0000903801-mRNA-1"/>
    </source>
</evidence>
<dbReference type="GO" id="GO:0000049">
    <property type="term" value="F:tRNA binding"/>
    <property type="evidence" value="ECO:0007669"/>
    <property type="project" value="TreeGrafter"/>
</dbReference>
<keyword evidence="1" id="KW-0489">Methyltransferase</keyword>
<evidence type="ECO:0000259" key="3">
    <source>
        <dbReference type="Pfam" id="PF08241"/>
    </source>
</evidence>
<reference evidence="4 5" key="2">
    <citation type="submission" date="2018-11" db="EMBL/GenBank/DDBJ databases">
        <authorList>
            <consortium name="Pathogen Informatics"/>
        </authorList>
    </citation>
    <scope>NUCLEOTIDE SEQUENCE [LARGE SCALE GENOMIC DNA]</scope>
</reference>
<dbReference type="InterPro" id="IPR029063">
    <property type="entry name" value="SAM-dependent_MTases_sf"/>
</dbReference>
<dbReference type="GO" id="GO:0008757">
    <property type="term" value="F:S-adenosylmethionine-dependent methyltransferase activity"/>
    <property type="evidence" value="ECO:0007669"/>
    <property type="project" value="InterPro"/>
</dbReference>
<keyword evidence="2" id="KW-0808">Transferase</keyword>
<organism evidence="6">
    <name type="scientific">Brugia pahangi</name>
    <name type="common">Filarial nematode worm</name>
    <dbReference type="NCBI Taxonomy" id="6280"/>
    <lineage>
        <taxon>Eukaryota</taxon>
        <taxon>Metazoa</taxon>
        <taxon>Ecdysozoa</taxon>
        <taxon>Nematoda</taxon>
        <taxon>Chromadorea</taxon>
        <taxon>Rhabditida</taxon>
        <taxon>Spirurina</taxon>
        <taxon>Spiruromorpha</taxon>
        <taxon>Filarioidea</taxon>
        <taxon>Onchocercidae</taxon>
        <taxon>Brugia</taxon>
    </lineage>
</organism>
<dbReference type="AlphaFoldDB" id="A0A0N4TKZ7"/>
<gene>
    <name evidence="4" type="ORF">BPAG_LOCUS9000</name>
</gene>
<dbReference type="InterPro" id="IPR013216">
    <property type="entry name" value="Methyltransf_11"/>
</dbReference>
<dbReference type="GO" id="GO:0005737">
    <property type="term" value="C:cytoplasm"/>
    <property type="evidence" value="ECO:0007669"/>
    <property type="project" value="TreeGrafter"/>
</dbReference>
<protein>
    <submittedName>
        <fullName evidence="6">Methyltransf_11 domain-containing protein</fullName>
    </submittedName>
</protein>
<reference evidence="6" key="1">
    <citation type="submission" date="2017-02" db="UniProtKB">
        <authorList>
            <consortium name="WormBaseParasite"/>
        </authorList>
    </citation>
    <scope>IDENTIFICATION</scope>
</reference>
<dbReference type="GO" id="GO:0005634">
    <property type="term" value="C:nucleus"/>
    <property type="evidence" value="ECO:0007669"/>
    <property type="project" value="TreeGrafter"/>
</dbReference>
<name>A0A0N4TKZ7_BRUPA</name>
<evidence type="ECO:0000313" key="5">
    <source>
        <dbReference type="Proteomes" id="UP000278627"/>
    </source>
</evidence>
<keyword evidence="5" id="KW-1185">Reference proteome</keyword>
<dbReference type="Gene3D" id="3.40.50.150">
    <property type="entry name" value="Vaccinia Virus protein VP39"/>
    <property type="match status" value="1"/>
</dbReference>
<dbReference type="GO" id="GO:0106335">
    <property type="term" value="F:tRNA (5-carboxymethyluridine(34)-5-O)-methyltransferase activity"/>
    <property type="evidence" value="ECO:0007669"/>
    <property type="project" value="TreeGrafter"/>
</dbReference>
<sequence>MKHLPAWFLNSALMFRSKMEYHTVALETAMDIEKKYVQEAYKCLASLPDAVYCRNATRKSAIRWIFVSSGCGEAKYHRNDCFFMDCDTCLEMLVQLQLPPMVDLQLADALNLPYRSNSIDAALLVSVLHHFTTLDRRKRALTEVARCLRPRQWSSIDICLGIRTTKWEISVTRPIKFHMNSTREERLIRDSIAVKSLAKNATQPSHLSLFHRIYKIFTTSYTLSRHLPSILLNEFTTKRNFNTLITGDLRSLMRYYEIERFSVGFVKRIIEMALAEVLCIKQRYNSYRFYHVFKEDELKALITMTPSLRLVHLAYEHANWWAIAEKADSFS</sequence>
<dbReference type="EMBL" id="UZAD01013144">
    <property type="protein sequence ID" value="VDN90186.1"/>
    <property type="molecule type" value="Genomic_DNA"/>
</dbReference>
<dbReference type="PANTHER" id="PTHR13069:SF34">
    <property type="entry name" value="METHYLTRANSFERASE TYPE 11 DOMAIN-CONTAINING PROTEIN"/>
    <property type="match status" value="1"/>
</dbReference>
<dbReference type="WBParaSite" id="BPAG_0000903801-mRNA-1">
    <property type="protein sequence ID" value="BPAG_0000903801-mRNA-1"/>
    <property type="gene ID" value="BPAG_0000903801"/>
</dbReference>
<feature type="domain" description="Methyltransferase type 11" evidence="3">
    <location>
        <begin position="70"/>
        <end position="151"/>
    </location>
</feature>
<dbReference type="STRING" id="6280.A0A0N4TKZ7"/>